<dbReference type="InterPro" id="IPR004398">
    <property type="entry name" value="RNA_MeTrfase_RsmD"/>
</dbReference>
<dbReference type="Gene3D" id="3.40.50.150">
    <property type="entry name" value="Vaccinia Virus protein VP39"/>
    <property type="match status" value="1"/>
</dbReference>
<keyword evidence="2" id="KW-0808">Transferase</keyword>
<dbReference type="RefSeq" id="WP_259553961.1">
    <property type="nucleotide sequence ID" value="NZ_BAABHW010000002.1"/>
</dbReference>
<reference evidence="4" key="1">
    <citation type="journal article" date="2019" name="Int. J. Syst. Evol. Microbiol.">
        <title>The Global Catalogue of Microorganisms (GCM) 10K type strain sequencing project: providing services to taxonomists for standard genome sequencing and annotation.</title>
        <authorList>
            <consortium name="The Broad Institute Genomics Platform"/>
            <consortium name="The Broad Institute Genome Sequencing Center for Infectious Disease"/>
            <person name="Wu L."/>
            <person name="Ma J."/>
        </authorList>
    </citation>
    <scope>NUCLEOTIDE SEQUENCE [LARGE SCALE GENOMIC DNA]</scope>
    <source>
        <strain evidence="4">JCM 18015</strain>
    </source>
</reference>
<dbReference type="Pfam" id="PF03602">
    <property type="entry name" value="Cons_hypoth95"/>
    <property type="match status" value="1"/>
</dbReference>
<dbReference type="NCBIfam" id="TIGR00095">
    <property type="entry name" value="16S rRNA (guanine(966)-N(2))-methyltransferase RsmD"/>
    <property type="match status" value="1"/>
</dbReference>
<dbReference type="PROSITE" id="PS00092">
    <property type="entry name" value="N6_MTASE"/>
    <property type="match status" value="1"/>
</dbReference>
<comment type="caution">
    <text evidence="3">The sequence shown here is derived from an EMBL/GenBank/DDBJ whole genome shotgun (WGS) entry which is preliminary data.</text>
</comment>
<evidence type="ECO:0000313" key="4">
    <source>
        <dbReference type="Proteomes" id="UP001499910"/>
    </source>
</evidence>
<name>A0ABP9LAI6_9RHOB</name>
<gene>
    <name evidence="3" type="primary">rsmD</name>
    <name evidence="3" type="ORF">GCM10023209_21700</name>
</gene>
<accession>A0ABP9LAI6</accession>
<dbReference type="PANTHER" id="PTHR43542">
    <property type="entry name" value="METHYLTRANSFERASE"/>
    <property type="match status" value="1"/>
</dbReference>
<dbReference type="PANTHER" id="PTHR43542:SF1">
    <property type="entry name" value="METHYLTRANSFERASE"/>
    <property type="match status" value="1"/>
</dbReference>
<dbReference type="CDD" id="cd02440">
    <property type="entry name" value="AdoMet_MTases"/>
    <property type="match status" value="1"/>
</dbReference>
<evidence type="ECO:0000256" key="1">
    <source>
        <dbReference type="ARBA" id="ARBA00022603"/>
    </source>
</evidence>
<dbReference type="PIRSF" id="PIRSF004553">
    <property type="entry name" value="CHP00095"/>
    <property type="match status" value="1"/>
</dbReference>
<sequence length="189" mass="19962">MRIVAGRWRGKKLAEVGAGDAAAHLRPTTDRVRESLFNLLMNGKQGDPVTGARVLDLFAGTGALGLEALSRGAAHVTFVDDGGASRALLRENIGLCAAQGMTKVFRRDATSLGENRGKPFDLVFLDPPYGQGLGERALGSALTGGWIAPGALIVWEESTPPLPPSGLVQVDQRRYGGTTLTLLRAEEAE</sequence>
<dbReference type="InterPro" id="IPR002052">
    <property type="entry name" value="DNA_methylase_N6_adenine_CS"/>
</dbReference>
<dbReference type="InterPro" id="IPR029063">
    <property type="entry name" value="SAM-dependent_MTases_sf"/>
</dbReference>
<dbReference type="SUPFAM" id="SSF53335">
    <property type="entry name" value="S-adenosyl-L-methionine-dependent methyltransferases"/>
    <property type="match status" value="1"/>
</dbReference>
<keyword evidence="4" id="KW-1185">Reference proteome</keyword>
<dbReference type="Proteomes" id="UP001499910">
    <property type="component" value="Unassembled WGS sequence"/>
</dbReference>
<dbReference type="EMBL" id="BAABHW010000002">
    <property type="protein sequence ID" value="GAA5074528.1"/>
    <property type="molecule type" value="Genomic_DNA"/>
</dbReference>
<proteinExistence type="predicted"/>
<evidence type="ECO:0000313" key="3">
    <source>
        <dbReference type="EMBL" id="GAA5074528.1"/>
    </source>
</evidence>
<keyword evidence="1" id="KW-0489">Methyltransferase</keyword>
<evidence type="ECO:0000256" key="2">
    <source>
        <dbReference type="ARBA" id="ARBA00022679"/>
    </source>
</evidence>
<protein>
    <submittedName>
        <fullName evidence="3">16S rRNA (Guanine(966)-N(2))-methyltransferase RsmD</fullName>
    </submittedName>
</protein>
<organism evidence="3 4">
    <name type="scientific">[Roseibacterium] beibuensis</name>
    <dbReference type="NCBI Taxonomy" id="1193142"/>
    <lineage>
        <taxon>Bacteria</taxon>
        <taxon>Pseudomonadati</taxon>
        <taxon>Pseudomonadota</taxon>
        <taxon>Alphaproteobacteria</taxon>
        <taxon>Rhodobacterales</taxon>
        <taxon>Roseobacteraceae</taxon>
        <taxon>Roseicyclus</taxon>
    </lineage>
</organism>